<dbReference type="EMBL" id="FQVI01000028">
    <property type="protein sequence ID" value="SHF43359.1"/>
    <property type="molecule type" value="Genomic_DNA"/>
</dbReference>
<dbReference type="STRING" id="1122155.SAMN02745158_03709"/>
<proteinExistence type="predicted"/>
<dbReference type="AlphaFoldDB" id="A0A1M5BLK1"/>
<organism evidence="1 2">
    <name type="scientific">Lactonifactor longoviformis DSM 17459</name>
    <dbReference type="NCBI Taxonomy" id="1122155"/>
    <lineage>
        <taxon>Bacteria</taxon>
        <taxon>Bacillati</taxon>
        <taxon>Bacillota</taxon>
        <taxon>Clostridia</taxon>
        <taxon>Eubacteriales</taxon>
        <taxon>Clostridiaceae</taxon>
        <taxon>Lactonifactor</taxon>
    </lineage>
</organism>
<dbReference type="Proteomes" id="UP000184245">
    <property type="component" value="Unassembled WGS sequence"/>
</dbReference>
<name>A0A1M5BLK1_9CLOT</name>
<evidence type="ECO:0000313" key="2">
    <source>
        <dbReference type="Proteomes" id="UP000184245"/>
    </source>
</evidence>
<sequence length="181" mass="19551">MKKYLTKKRIICYLFCFILVCTAVLGITYARYRTEVAGAAAASTADVALNSSIDLSSALKEMVPGEKREILFSVTNQKDASVSEVAQEYSVTVTSTGNLPLTYELAEKEAVSNGKSVESPPSVQDLSYVWTGGRLPHGAAAVHTYTLTVSWPAAQADGSYADEFDRITLTVDAKQVKPKTN</sequence>
<protein>
    <submittedName>
        <fullName evidence="1">Uncharacterized protein</fullName>
    </submittedName>
</protein>
<keyword evidence="2" id="KW-1185">Reference proteome</keyword>
<reference evidence="1 2" key="1">
    <citation type="submission" date="2016-11" db="EMBL/GenBank/DDBJ databases">
        <authorList>
            <person name="Jaros S."/>
            <person name="Januszkiewicz K."/>
            <person name="Wedrychowicz H."/>
        </authorList>
    </citation>
    <scope>NUCLEOTIDE SEQUENCE [LARGE SCALE GENOMIC DNA]</scope>
    <source>
        <strain evidence="1 2">DSM 17459</strain>
    </source>
</reference>
<gene>
    <name evidence="1" type="ORF">SAMN02745158_03709</name>
</gene>
<evidence type="ECO:0000313" key="1">
    <source>
        <dbReference type="EMBL" id="SHF43359.1"/>
    </source>
</evidence>
<dbReference type="RefSeq" id="WP_072854268.1">
    <property type="nucleotide sequence ID" value="NZ_FQVI01000028.1"/>
</dbReference>
<dbReference type="OrthoDB" id="1956471at2"/>
<accession>A0A1M5BLK1</accession>